<dbReference type="PROSITE" id="PS00518">
    <property type="entry name" value="ZF_RING_1"/>
    <property type="match status" value="1"/>
</dbReference>
<dbReference type="Gene3D" id="3.30.40.10">
    <property type="entry name" value="Zinc/RING finger domain, C3HC4 (zinc finger)"/>
    <property type="match status" value="1"/>
</dbReference>
<dbReference type="InterPro" id="IPR058746">
    <property type="entry name" value="Znf_RING-type_Topors"/>
</dbReference>
<feature type="region of interest" description="Disordered" evidence="5">
    <location>
        <begin position="182"/>
        <end position="225"/>
    </location>
</feature>
<dbReference type="InterPro" id="IPR001841">
    <property type="entry name" value="Znf_RING"/>
</dbReference>
<accession>A0ABD3P337</accession>
<gene>
    <name evidence="7" type="ORF">HJC23_005403</name>
</gene>
<feature type="compositionally biased region" description="Basic and acidic residues" evidence="5">
    <location>
        <begin position="329"/>
        <end position="343"/>
    </location>
</feature>
<dbReference type="SUPFAM" id="SSF57850">
    <property type="entry name" value="RING/U-box"/>
    <property type="match status" value="1"/>
</dbReference>
<evidence type="ECO:0000256" key="4">
    <source>
        <dbReference type="PROSITE-ProRule" id="PRU00175"/>
    </source>
</evidence>
<dbReference type="Proteomes" id="UP001516023">
    <property type="component" value="Unassembled WGS sequence"/>
</dbReference>
<sequence>MNTTSGVARPDRSAPFSIGNPSPPPRRSARLSRNLEPTRRSTRQAALDANILILESLEMRTRRRQRRLLTQPSTLQQEEAIPNGVGAGRKDSPILLDDVESDDEAVDENQKMPAVPNANDLNDFVCAICLDCPATLSELATISGCTHRFCFECIDTWAKTENKCPCCKARFRTIDRVAPLPLASGGRRDKRKRGGIGSARSPRRRTEGVSASSTPVNSRSVEDRNQPSTAMLNVAFIERVLEQFSSLAADRGDNDVNGVFQLGGPAFSFTNAGGRPVVTISRAGGSIELFLADQEGEGGRPGRGRVRYNPTTEAASASGAAAESAAIGSRERSHPFVRGRREAVVGSARPDTETGSVRARATNGSAGSTSVAAGAAFNETNANISFGASGASDPGTSSRLDTLSHRLDTLSNRYSQLRADVTGINVTVSSARSRYVATRSGRTAMESALNNSGSSPVSVVLRMSTARSTRGSVDEPIDLID</sequence>
<keyword evidence="8" id="KW-1185">Reference proteome</keyword>
<evidence type="ECO:0000313" key="8">
    <source>
        <dbReference type="Proteomes" id="UP001516023"/>
    </source>
</evidence>
<dbReference type="PANTHER" id="PTHR47177">
    <property type="entry name" value="F18C1.6 PROTEIN"/>
    <property type="match status" value="1"/>
</dbReference>
<dbReference type="InterPro" id="IPR013083">
    <property type="entry name" value="Znf_RING/FYVE/PHD"/>
</dbReference>
<organism evidence="7 8">
    <name type="scientific">Cyclotella cryptica</name>
    <dbReference type="NCBI Taxonomy" id="29204"/>
    <lineage>
        <taxon>Eukaryota</taxon>
        <taxon>Sar</taxon>
        <taxon>Stramenopiles</taxon>
        <taxon>Ochrophyta</taxon>
        <taxon>Bacillariophyta</taxon>
        <taxon>Coscinodiscophyceae</taxon>
        <taxon>Thalassiosirophycidae</taxon>
        <taxon>Stephanodiscales</taxon>
        <taxon>Stephanodiscaceae</taxon>
        <taxon>Cyclotella</taxon>
    </lineage>
</organism>
<dbReference type="PANTHER" id="PTHR47177:SF3">
    <property type="entry name" value="F18C1.6 PROTEIN"/>
    <property type="match status" value="1"/>
</dbReference>
<feature type="region of interest" description="Disordered" evidence="5">
    <location>
        <begin position="1"/>
        <end position="42"/>
    </location>
</feature>
<evidence type="ECO:0000256" key="2">
    <source>
        <dbReference type="ARBA" id="ARBA00022771"/>
    </source>
</evidence>
<evidence type="ECO:0000256" key="1">
    <source>
        <dbReference type="ARBA" id="ARBA00022723"/>
    </source>
</evidence>
<dbReference type="GO" id="GO:0008270">
    <property type="term" value="F:zinc ion binding"/>
    <property type="evidence" value="ECO:0007669"/>
    <property type="project" value="UniProtKB-KW"/>
</dbReference>
<dbReference type="EMBL" id="JABMIG020000304">
    <property type="protein sequence ID" value="KAL3781863.1"/>
    <property type="molecule type" value="Genomic_DNA"/>
</dbReference>
<keyword evidence="3" id="KW-0862">Zinc</keyword>
<evidence type="ECO:0000313" key="7">
    <source>
        <dbReference type="EMBL" id="KAL3781863.1"/>
    </source>
</evidence>
<dbReference type="Pfam" id="PF13639">
    <property type="entry name" value="zf-RING_2"/>
    <property type="match status" value="1"/>
</dbReference>
<protein>
    <recommendedName>
        <fullName evidence="6">RING-type domain-containing protein</fullName>
    </recommendedName>
</protein>
<dbReference type="SMART" id="SM00184">
    <property type="entry name" value="RING"/>
    <property type="match status" value="1"/>
</dbReference>
<keyword evidence="2 4" id="KW-0863">Zinc-finger</keyword>
<name>A0ABD3P337_9STRA</name>
<evidence type="ECO:0000256" key="5">
    <source>
        <dbReference type="SAM" id="MobiDB-lite"/>
    </source>
</evidence>
<reference evidence="7 8" key="1">
    <citation type="journal article" date="2020" name="G3 (Bethesda)">
        <title>Improved Reference Genome for Cyclotella cryptica CCMP332, a Model for Cell Wall Morphogenesis, Salinity Adaptation, and Lipid Production in Diatoms (Bacillariophyta).</title>
        <authorList>
            <person name="Roberts W.R."/>
            <person name="Downey K.M."/>
            <person name="Ruck E.C."/>
            <person name="Traller J.C."/>
            <person name="Alverson A.J."/>
        </authorList>
    </citation>
    <scope>NUCLEOTIDE SEQUENCE [LARGE SCALE GENOMIC DNA]</scope>
    <source>
        <strain evidence="7 8">CCMP332</strain>
    </source>
</reference>
<evidence type="ECO:0000256" key="3">
    <source>
        <dbReference type="ARBA" id="ARBA00022833"/>
    </source>
</evidence>
<feature type="region of interest" description="Disordered" evidence="5">
    <location>
        <begin position="294"/>
        <end position="368"/>
    </location>
</feature>
<proteinExistence type="predicted"/>
<feature type="compositionally biased region" description="Low complexity" evidence="5">
    <location>
        <begin position="314"/>
        <end position="328"/>
    </location>
</feature>
<keyword evidence="1" id="KW-0479">Metal-binding</keyword>
<feature type="compositionally biased region" description="Low complexity" evidence="5">
    <location>
        <begin position="68"/>
        <end position="77"/>
    </location>
</feature>
<feature type="region of interest" description="Disordered" evidence="5">
    <location>
        <begin position="67"/>
        <end position="92"/>
    </location>
</feature>
<dbReference type="CDD" id="cd16574">
    <property type="entry name" value="RING-HC_Topors"/>
    <property type="match status" value="1"/>
</dbReference>
<feature type="compositionally biased region" description="Polar residues" evidence="5">
    <location>
        <begin position="209"/>
        <end position="219"/>
    </location>
</feature>
<dbReference type="AlphaFoldDB" id="A0ABD3P337"/>
<evidence type="ECO:0000259" key="6">
    <source>
        <dbReference type="PROSITE" id="PS50089"/>
    </source>
</evidence>
<dbReference type="PROSITE" id="PS50089">
    <property type="entry name" value="ZF_RING_2"/>
    <property type="match status" value="1"/>
</dbReference>
<comment type="caution">
    <text evidence="7">The sequence shown here is derived from an EMBL/GenBank/DDBJ whole genome shotgun (WGS) entry which is preliminary data.</text>
</comment>
<dbReference type="InterPro" id="IPR017907">
    <property type="entry name" value="Znf_RING_CS"/>
</dbReference>
<feature type="domain" description="RING-type" evidence="6">
    <location>
        <begin position="126"/>
        <end position="168"/>
    </location>
</feature>